<organism evidence="2">
    <name type="scientific">marine sediment metagenome</name>
    <dbReference type="NCBI Taxonomy" id="412755"/>
    <lineage>
        <taxon>unclassified sequences</taxon>
        <taxon>metagenomes</taxon>
        <taxon>ecological metagenomes</taxon>
    </lineage>
</organism>
<reference evidence="2" key="1">
    <citation type="journal article" date="2014" name="Front. Microbiol.">
        <title>High frequency of phylogenetically diverse reductive dehalogenase-homologous genes in deep subseafloor sedimentary metagenomes.</title>
        <authorList>
            <person name="Kawai M."/>
            <person name="Futagami T."/>
            <person name="Toyoda A."/>
            <person name="Takaki Y."/>
            <person name="Nishi S."/>
            <person name="Hori S."/>
            <person name="Arai W."/>
            <person name="Tsubouchi T."/>
            <person name="Morono Y."/>
            <person name="Uchiyama I."/>
            <person name="Ito T."/>
            <person name="Fujiyama A."/>
            <person name="Inagaki F."/>
            <person name="Takami H."/>
        </authorList>
    </citation>
    <scope>NUCLEOTIDE SEQUENCE</scope>
    <source>
        <strain evidence="2">Expedition CK06-06</strain>
    </source>
</reference>
<dbReference type="Pfam" id="PF16347">
    <property type="entry name" value="SGSH_C"/>
    <property type="match status" value="1"/>
</dbReference>
<accession>X1J111</accession>
<comment type="caution">
    <text evidence="2">The sequence shown here is derived from an EMBL/GenBank/DDBJ whole genome shotgun (WGS) entry which is preliminary data.</text>
</comment>
<dbReference type="InterPro" id="IPR032506">
    <property type="entry name" value="SGSH_C"/>
</dbReference>
<dbReference type="AlphaFoldDB" id="X1J111"/>
<evidence type="ECO:0000313" key="2">
    <source>
        <dbReference type="EMBL" id="GAH87667.1"/>
    </source>
</evidence>
<dbReference type="SUPFAM" id="SSF53649">
    <property type="entry name" value="Alkaline phosphatase-like"/>
    <property type="match status" value="1"/>
</dbReference>
<dbReference type="Gene3D" id="3.30.1120.10">
    <property type="match status" value="1"/>
</dbReference>
<evidence type="ECO:0000259" key="1">
    <source>
        <dbReference type="Pfam" id="PF16347"/>
    </source>
</evidence>
<feature type="domain" description="N-sulphoglucosamine sulphohydrolase C-terminal" evidence="1">
    <location>
        <begin position="3"/>
        <end position="68"/>
    </location>
</feature>
<protein>
    <recommendedName>
        <fullName evidence="1">N-sulphoglucosamine sulphohydrolase C-terminal domain-containing protein</fullName>
    </recommendedName>
</protein>
<proteinExistence type="predicted"/>
<gene>
    <name evidence="2" type="ORF">S03H2_63812</name>
</gene>
<sequence>MPFHQWSYNRGGREYRGVRTRRYTYVRDINGPWLLYDNQKDPYQLENLCNSPKYTQIQQELEKMLFEKLRETNDKFLPGPEYMAMWNYKWDGTDKSK</sequence>
<name>X1J111_9ZZZZ</name>
<dbReference type="EMBL" id="BARU01041377">
    <property type="protein sequence ID" value="GAH87667.1"/>
    <property type="molecule type" value="Genomic_DNA"/>
</dbReference>
<dbReference type="InterPro" id="IPR017850">
    <property type="entry name" value="Alkaline_phosphatase_core_sf"/>
</dbReference>